<dbReference type="NCBIfam" id="TIGR00197">
    <property type="entry name" value="yjeF_nterm"/>
    <property type="match status" value="1"/>
</dbReference>
<dbReference type="EC" id="5.1.99.6" evidence="3"/>
<dbReference type="Proteomes" id="UP000887116">
    <property type="component" value="Unassembled WGS sequence"/>
</dbReference>
<keyword evidence="8" id="KW-0520">NAD</keyword>
<sequence length="157" mass="17507">MHDTVKFLSQEEAINIDKELFEEYKFSVDQLMELAGLSVATAIAKTYPLQAMKRKGTLLVCCGPGNNGGDGLVCARHLKLFVTNPMVFNNSETHKCLLFKLVVEAQEMDIHFIIADSVRFINPIVDALLGFSFKPPKFMTAKKTEKLHSVCSVDVPQ</sequence>
<dbReference type="EMBL" id="BMAO01022146">
    <property type="protein sequence ID" value="GFQ79835.1"/>
    <property type="molecule type" value="Genomic_DNA"/>
</dbReference>
<keyword evidence="7" id="KW-0630">Potassium</keyword>
<reference evidence="11" key="1">
    <citation type="submission" date="2020-07" db="EMBL/GenBank/DDBJ databases">
        <title>Multicomponent nature underlies the extraordinary mechanical properties of spider dragline silk.</title>
        <authorList>
            <person name="Kono N."/>
            <person name="Nakamura H."/>
            <person name="Mori M."/>
            <person name="Yoshida Y."/>
            <person name="Ohtoshi R."/>
            <person name="Malay A.D."/>
            <person name="Moran D.A.P."/>
            <person name="Tomita M."/>
            <person name="Numata K."/>
            <person name="Arakawa K."/>
        </authorList>
    </citation>
    <scope>NUCLEOTIDE SEQUENCE</scope>
</reference>
<evidence type="ECO:0000256" key="6">
    <source>
        <dbReference type="ARBA" id="ARBA00022857"/>
    </source>
</evidence>
<gene>
    <name evidence="11" type="primary">ISCW022186</name>
    <name evidence="11" type="ORF">TNCT_305241</name>
</gene>
<evidence type="ECO:0000256" key="5">
    <source>
        <dbReference type="ARBA" id="ARBA00022741"/>
    </source>
</evidence>
<dbReference type="InterPro" id="IPR004443">
    <property type="entry name" value="YjeF_N_dom"/>
</dbReference>
<evidence type="ECO:0000256" key="9">
    <source>
        <dbReference type="ARBA" id="ARBA00023235"/>
    </source>
</evidence>
<dbReference type="GO" id="GO:0000166">
    <property type="term" value="F:nucleotide binding"/>
    <property type="evidence" value="ECO:0007669"/>
    <property type="project" value="UniProtKB-KW"/>
</dbReference>
<dbReference type="InterPro" id="IPR032976">
    <property type="entry name" value="YJEFN_prot_NAXE-like"/>
</dbReference>
<keyword evidence="4" id="KW-0479">Metal-binding</keyword>
<evidence type="ECO:0000256" key="8">
    <source>
        <dbReference type="ARBA" id="ARBA00023027"/>
    </source>
</evidence>
<evidence type="ECO:0000256" key="2">
    <source>
        <dbReference type="ARBA" id="ARBA00000909"/>
    </source>
</evidence>
<keyword evidence="5" id="KW-0547">Nucleotide-binding</keyword>
<dbReference type="Gene3D" id="3.40.50.10260">
    <property type="entry name" value="YjeF N-terminal domain"/>
    <property type="match status" value="1"/>
</dbReference>
<evidence type="ECO:0000313" key="11">
    <source>
        <dbReference type="EMBL" id="GFQ79835.1"/>
    </source>
</evidence>
<evidence type="ECO:0000256" key="7">
    <source>
        <dbReference type="ARBA" id="ARBA00022958"/>
    </source>
</evidence>
<feature type="domain" description="YjeF N-terminal" evidence="10">
    <location>
        <begin position="13"/>
        <end position="157"/>
    </location>
</feature>
<evidence type="ECO:0000259" key="10">
    <source>
        <dbReference type="PROSITE" id="PS51385"/>
    </source>
</evidence>
<dbReference type="GO" id="GO:0052856">
    <property type="term" value="F:NAD(P)HX epimerase activity"/>
    <property type="evidence" value="ECO:0007669"/>
    <property type="project" value="UniProtKB-EC"/>
</dbReference>
<dbReference type="PANTHER" id="PTHR13232">
    <property type="entry name" value="NAD(P)H-HYDRATE EPIMERASE"/>
    <property type="match status" value="1"/>
</dbReference>
<comment type="catalytic activity">
    <reaction evidence="2">
        <text>(6R)-NADPHX = (6S)-NADPHX</text>
        <dbReference type="Rhea" id="RHEA:32227"/>
        <dbReference type="ChEBI" id="CHEBI:64076"/>
        <dbReference type="ChEBI" id="CHEBI:64077"/>
        <dbReference type="EC" id="5.1.99.6"/>
    </reaction>
</comment>
<keyword evidence="12" id="KW-1185">Reference proteome</keyword>
<dbReference type="OrthoDB" id="10064708at2759"/>
<dbReference type="InterPro" id="IPR036652">
    <property type="entry name" value="YjeF_N_dom_sf"/>
</dbReference>
<evidence type="ECO:0000256" key="4">
    <source>
        <dbReference type="ARBA" id="ARBA00022723"/>
    </source>
</evidence>
<comment type="caution">
    <text evidence="11">The sequence shown here is derived from an EMBL/GenBank/DDBJ whole genome shotgun (WGS) entry which is preliminary data.</text>
</comment>
<evidence type="ECO:0000256" key="1">
    <source>
        <dbReference type="ARBA" id="ARBA00000013"/>
    </source>
</evidence>
<keyword evidence="9" id="KW-0413">Isomerase</keyword>
<dbReference type="AlphaFoldDB" id="A0A8X6KLP5"/>
<dbReference type="SUPFAM" id="SSF64153">
    <property type="entry name" value="YjeF N-terminal domain-like"/>
    <property type="match status" value="1"/>
</dbReference>
<dbReference type="GO" id="GO:0046872">
    <property type="term" value="F:metal ion binding"/>
    <property type="evidence" value="ECO:0007669"/>
    <property type="project" value="UniProtKB-KW"/>
</dbReference>
<proteinExistence type="predicted"/>
<organism evidence="11 12">
    <name type="scientific">Trichonephila clavata</name>
    <name type="common">Joro spider</name>
    <name type="synonym">Nephila clavata</name>
    <dbReference type="NCBI Taxonomy" id="2740835"/>
    <lineage>
        <taxon>Eukaryota</taxon>
        <taxon>Metazoa</taxon>
        <taxon>Ecdysozoa</taxon>
        <taxon>Arthropoda</taxon>
        <taxon>Chelicerata</taxon>
        <taxon>Arachnida</taxon>
        <taxon>Araneae</taxon>
        <taxon>Araneomorphae</taxon>
        <taxon>Entelegynae</taxon>
        <taxon>Araneoidea</taxon>
        <taxon>Nephilidae</taxon>
        <taxon>Trichonephila</taxon>
    </lineage>
</organism>
<accession>A0A8X6KLP5</accession>
<dbReference type="PROSITE" id="PS51385">
    <property type="entry name" value="YJEF_N"/>
    <property type="match status" value="1"/>
</dbReference>
<keyword evidence="6" id="KW-0521">NADP</keyword>
<feature type="non-terminal residue" evidence="11">
    <location>
        <position position="1"/>
    </location>
</feature>
<evidence type="ECO:0000313" key="12">
    <source>
        <dbReference type="Proteomes" id="UP000887116"/>
    </source>
</evidence>
<dbReference type="Pfam" id="PF03853">
    <property type="entry name" value="YjeF_N"/>
    <property type="match status" value="1"/>
</dbReference>
<dbReference type="GO" id="GO:0005739">
    <property type="term" value="C:mitochondrion"/>
    <property type="evidence" value="ECO:0007669"/>
    <property type="project" value="TreeGrafter"/>
</dbReference>
<dbReference type="PANTHER" id="PTHR13232:SF10">
    <property type="entry name" value="NAD(P)H-HYDRATE EPIMERASE"/>
    <property type="match status" value="1"/>
</dbReference>
<name>A0A8X6KLP5_TRICU</name>
<protein>
    <recommendedName>
        <fullName evidence="3">NAD(P)H-hydrate epimerase</fullName>
        <ecNumber evidence="3">5.1.99.6</ecNumber>
    </recommendedName>
</protein>
<evidence type="ECO:0000256" key="3">
    <source>
        <dbReference type="ARBA" id="ARBA00012228"/>
    </source>
</evidence>
<comment type="catalytic activity">
    <reaction evidence="1">
        <text>(6R)-NADHX = (6S)-NADHX</text>
        <dbReference type="Rhea" id="RHEA:32215"/>
        <dbReference type="ChEBI" id="CHEBI:64074"/>
        <dbReference type="ChEBI" id="CHEBI:64075"/>
        <dbReference type="EC" id="5.1.99.6"/>
    </reaction>
</comment>